<evidence type="ECO:0000313" key="5">
    <source>
        <dbReference type="EMBL" id="CAB3989163.1"/>
    </source>
</evidence>
<dbReference type="SMART" id="SM00409">
    <property type="entry name" value="IG"/>
    <property type="match status" value="3"/>
</dbReference>
<dbReference type="AlphaFoldDB" id="A0A6S7GDB4"/>
<dbReference type="InterPro" id="IPR013783">
    <property type="entry name" value="Ig-like_fold"/>
</dbReference>
<feature type="region of interest" description="Disordered" evidence="3">
    <location>
        <begin position="342"/>
        <end position="388"/>
    </location>
</feature>
<dbReference type="InterPro" id="IPR003598">
    <property type="entry name" value="Ig_sub2"/>
</dbReference>
<dbReference type="GO" id="GO:0005886">
    <property type="term" value="C:plasma membrane"/>
    <property type="evidence" value="ECO:0007669"/>
    <property type="project" value="TreeGrafter"/>
</dbReference>
<dbReference type="Proteomes" id="UP001152795">
    <property type="component" value="Unassembled WGS sequence"/>
</dbReference>
<feature type="signal peptide" evidence="4">
    <location>
        <begin position="1"/>
        <end position="21"/>
    </location>
</feature>
<protein>
    <submittedName>
        <fullName evidence="5">Neural cell adhesion molecule 2 isoform X2</fullName>
    </submittedName>
</protein>
<evidence type="ECO:0000313" key="6">
    <source>
        <dbReference type="Proteomes" id="UP001152795"/>
    </source>
</evidence>
<dbReference type="OrthoDB" id="5955037at2759"/>
<feature type="compositionally biased region" description="Polar residues" evidence="3">
    <location>
        <begin position="347"/>
        <end position="388"/>
    </location>
</feature>
<reference evidence="5" key="1">
    <citation type="submission" date="2020-04" db="EMBL/GenBank/DDBJ databases">
        <authorList>
            <person name="Alioto T."/>
            <person name="Alioto T."/>
            <person name="Gomez Garrido J."/>
        </authorList>
    </citation>
    <scope>NUCLEOTIDE SEQUENCE</scope>
    <source>
        <strain evidence="5">A484AB</strain>
    </source>
</reference>
<dbReference type="Gene3D" id="2.60.40.10">
    <property type="entry name" value="Immunoglobulins"/>
    <property type="match status" value="3"/>
</dbReference>
<dbReference type="Pfam" id="PF13927">
    <property type="entry name" value="Ig_3"/>
    <property type="match status" value="2"/>
</dbReference>
<sequence length="414" mass="46121">MRDVNLIALLLCNLFLRAQQANFSSKPPRGIIKARIGEDVTFNWNYTVESGESLVVMQLFYSKTDQFESSAKTKRIADISINKVSIIPAFQGRVSVALTGKLTLHNVSVDQRGFYKCSVSLAGQSYTPSDKAQLFVGLPPVIYSSPASHITLLEDDHVDISCKASGSPDPSVSWYRQSPHGWKKLSEHRLQIKNVKVSDSGMYKCSARNFMGSEEKTVTLAVYERPTVTSFFHTAALDNTVYECDAIIFTCEARANSLPVKNIYIYHEGRLVHRSINTDRVTLSGGSKTSLAGGRRTGRLRIAEVKKEHNGRYYCVAENEHGFGYNKTIDLKVIDAPKNCERKRSLQKTSTTKRQNDTSASPTVSDQRVGSDRSLPTTKNDTVPGFHSSSPNARPSLLLFTLWICHLMFCNVFS</sequence>
<dbReference type="InterPro" id="IPR003599">
    <property type="entry name" value="Ig_sub"/>
</dbReference>
<dbReference type="SUPFAM" id="SSF48726">
    <property type="entry name" value="Immunoglobulin"/>
    <property type="match status" value="3"/>
</dbReference>
<evidence type="ECO:0000256" key="2">
    <source>
        <dbReference type="ARBA" id="ARBA00023157"/>
    </source>
</evidence>
<keyword evidence="6" id="KW-1185">Reference proteome</keyword>
<dbReference type="CDD" id="cd00096">
    <property type="entry name" value="Ig"/>
    <property type="match status" value="1"/>
</dbReference>
<name>A0A6S7GDB4_PARCT</name>
<dbReference type="PROSITE" id="PS50835">
    <property type="entry name" value="IG_LIKE"/>
    <property type="match status" value="2"/>
</dbReference>
<comment type="caution">
    <text evidence="5">The sequence shown here is derived from an EMBL/GenBank/DDBJ whole genome shotgun (WGS) entry which is preliminary data.</text>
</comment>
<dbReference type="InterPro" id="IPR036179">
    <property type="entry name" value="Ig-like_dom_sf"/>
</dbReference>
<dbReference type="InterPro" id="IPR007110">
    <property type="entry name" value="Ig-like_dom"/>
</dbReference>
<feature type="chain" id="PRO_5043613387" evidence="4">
    <location>
        <begin position="22"/>
        <end position="414"/>
    </location>
</feature>
<keyword evidence="2" id="KW-1015">Disulfide bond</keyword>
<dbReference type="PANTHER" id="PTHR45080">
    <property type="entry name" value="CONTACTIN 5"/>
    <property type="match status" value="1"/>
</dbReference>
<gene>
    <name evidence="5" type="ORF">PACLA_8A047806</name>
</gene>
<evidence type="ECO:0000256" key="3">
    <source>
        <dbReference type="SAM" id="MobiDB-lite"/>
    </source>
</evidence>
<organism evidence="5 6">
    <name type="scientific">Paramuricea clavata</name>
    <name type="common">Red gorgonian</name>
    <name type="synonym">Violescent sea-whip</name>
    <dbReference type="NCBI Taxonomy" id="317549"/>
    <lineage>
        <taxon>Eukaryota</taxon>
        <taxon>Metazoa</taxon>
        <taxon>Cnidaria</taxon>
        <taxon>Anthozoa</taxon>
        <taxon>Octocorallia</taxon>
        <taxon>Malacalcyonacea</taxon>
        <taxon>Plexauridae</taxon>
        <taxon>Paramuricea</taxon>
    </lineage>
</organism>
<dbReference type="PANTHER" id="PTHR45080:SF8">
    <property type="entry name" value="IG-LIKE DOMAIN-CONTAINING PROTEIN"/>
    <property type="match status" value="1"/>
</dbReference>
<keyword evidence="1 4" id="KW-0732">Signal</keyword>
<evidence type="ECO:0000256" key="1">
    <source>
        <dbReference type="ARBA" id="ARBA00022729"/>
    </source>
</evidence>
<evidence type="ECO:0000256" key="4">
    <source>
        <dbReference type="SAM" id="SignalP"/>
    </source>
</evidence>
<dbReference type="SMART" id="SM00408">
    <property type="entry name" value="IGc2"/>
    <property type="match status" value="2"/>
</dbReference>
<dbReference type="EMBL" id="CACRXK020001438">
    <property type="protein sequence ID" value="CAB3989163.1"/>
    <property type="molecule type" value="Genomic_DNA"/>
</dbReference>
<accession>A0A6S7GDB4</accession>
<dbReference type="InterPro" id="IPR050958">
    <property type="entry name" value="Cell_Adh-Cytoskel_Orgn"/>
</dbReference>
<proteinExistence type="predicted"/>
<dbReference type="GO" id="GO:0007156">
    <property type="term" value="P:homophilic cell adhesion via plasma membrane adhesion molecules"/>
    <property type="evidence" value="ECO:0007669"/>
    <property type="project" value="TreeGrafter"/>
</dbReference>